<protein>
    <submittedName>
        <fullName evidence="3">Carboxyl-terminal protease</fullName>
    </submittedName>
</protein>
<dbReference type="EMBL" id="DPRK01000212">
    <property type="protein sequence ID" value="HCY82514.1"/>
    <property type="molecule type" value="Genomic_DNA"/>
</dbReference>
<feature type="domain" description="Tail specific protease" evidence="2">
    <location>
        <begin position="197"/>
        <end position="388"/>
    </location>
</feature>
<evidence type="ECO:0000256" key="1">
    <source>
        <dbReference type="SAM" id="SignalP"/>
    </source>
</evidence>
<dbReference type="AlphaFoldDB" id="A0A3D6BUF3"/>
<evidence type="ECO:0000313" key="3">
    <source>
        <dbReference type="EMBL" id="HCY82514.1"/>
    </source>
</evidence>
<dbReference type="InterPro" id="IPR005151">
    <property type="entry name" value="Tail-specific_protease"/>
</dbReference>
<sequence length="475" mass="53547">MKNLKLLFILFFISFITVGCFEDLDDSPISTKDLNDFVWKGLNRYYLYKDNVPDLADDRFTASEYETFLNSFTAPEDCFESLMYQRQTIDRFSWITDNYIELQQQLNGTTYNNGMEFGLVRFSSTSYDIFAYVRYVLPNTDAENKGIQRGMIFNAVNGVSLNLDNYRQLLSPNNYTINLATYNDNGTPETEDDFVVPTNTSVNLTKSPYTENPIFIKQVLQIADQNVGYLMYNGFTRDFDSQLNDTFNYFQSQNIQNLVLDLRYNSGGSVNTAILLSSMITGQFTGQTFATQQWNSDIQSQLDPNALIYTFTNNDDGTPLNSLNLGKVYVLTSKSTASASELVINCLNPYIEVIQIGTATTGKYQASITLYDSPDFSGQNINPTHTYAMQPLVLKTLNAVGNTDYIDGLYPNFPAKETYGNLGVLGDPDETLLAIALQHIVDTGKISLQPFSNLELVGDSKDFTLTKNRMYIDGK</sequence>
<dbReference type="InterPro" id="IPR029045">
    <property type="entry name" value="ClpP/crotonase-like_dom_sf"/>
</dbReference>
<dbReference type="PANTHER" id="PTHR32060">
    <property type="entry name" value="TAIL-SPECIFIC PROTEASE"/>
    <property type="match status" value="1"/>
</dbReference>
<dbReference type="Pfam" id="PF18294">
    <property type="entry name" value="Pept_S41_N"/>
    <property type="match status" value="1"/>
</dbReference>
<organism evidence="3 4">
    <name type="scientific">Xanthomarina gelatinilytica</name>
    <dbReference type="NCBI Taxonomy" id="1137281"/>
    <lineage>
        <taxon>Bacteria</taxon>
        <taxon>Pseudomonadati</taxon>
        <taxon>Bacteroidota</taxon>
        <taxon>Flavobacteriia</taxon>
        <taxon>Flavobacteriales</taxon>
        <taxon>Flavobacteriaceae</taxon>
        <taxon>Xanthomarina</taxon>
    </lineage>
</organism>
<gene>
    <name evidence="3" type="ORF">DHV22_13425</name>
</gene>
<dbReference type="SMART" id="SM00245">
    <property type="entry name" value="TSPc"/>
    <property type="match status" value="1"/>
</dbReference>
<keyword evidence="3" id="KW-0378">Hydrolase</keyword>
<dbReference type="Gene3D" id="3.90.226.10">
    <property type="entry name" value="2-enoyl-CoA Hydratase, Chain A, domain 1"/>
    <property type="match status" value="1"/>
</dbReference>
<dbReference type="GO" id="GO:0006508">
    <property type="term" value="P:proteolysis"/>
    <property type="evidence" value="ECO:0007669"/>
    <property type="project" value="UniProtKB-KW"/>
</dbReference>
<dbReference type="PROSITE" id="PS51257">
    <property type="entry name" value="PROKAR_LIPOPROTEIN"/>
    <property type="match status" value="1"/>
</dbReference>
<evidence type="ECO:0000313" key="4">
    <source>
        <dbReference type="Proteomes" id="UP000263268"/>
    </source>
</evidence>
<name>A0A3D6BUF3_9FLAO</name>
<dbReference type="Pfam" id="PF03572">
    <property type="entry name" value="Peptidase_S41"/>
    <property type="match status" value="1"/>
</dbReference>
<dbReference type="GO" id="GO:0007165">
    <property type="term" value="P:signal transduction"/>
    <property type="evidence" value="ECO:0007669"/>
    <property type="project" value="TreeGrafter"/>
</dbReference>
<dbReference type="PANTHER" id="PTHR32060:SF30">
    <property type="entry name" value="CARBOXY-TERMINAL PROCESSING PROTEASE CTPA"/>
    <property type="match status" value="1"/>
</dbReference>
<dbReference type="GO" id="GO:0004175">
    <property type="term" value="F:endopeptidase activity"/>
    <property type="evidence" value="ECO:0007669"/>
    <property type="project" value="TreeGrafter"/>
</dbReference>
<dbReference type="InterPro" id="IPR041613">
    <property type="entry name" value="Pept_S41_N"/>
</dbReference>
<proteinExistence type="predicted"/>
<comment type="caution">
    <text evidence="3">The sequence shown here is derived from an EMBL/GenBank/DDBJ whole genome shotgun (WGS) entry which is preliminary data.</text>
</comment>
<dbReference type="SUPFAM" id="SSF50156">
    <property type="entry name" value="PDZ domain-like"/>
    <property type="match status" value="1"/>
</dbReference>
<dbReference type="GO" id="GO:0030288">
    <property type="term" value="C:outer membrane-bounded periplasmic space"/>
    <property type="evidence" value="ECO:0007669"/>
    <property type="project" value="TreeGrafter"/>
</dbReference>
<dbReference type="InterPro" id="IPR036034">
    <property type="entry name" value="PDZ_sf"/>
</dbReference>
<keyword evidence="3" id="KW-0645">Protease</keyword>
<accession>A0A3D6BUF3</accession>
<dbReference type="Gene3D" id="2.30.42.10">
    <property type="match status" value="1"/>
</dbReference>
<dbReference type="SUPFAM" id="SSF52096">
    <property type="entry name" value="ClpP/crotonase"/>
    <property type="match status" value="1"/>
</dbReference>
<dbReference type="CDD" id="cd07561">
    <property type="entry name" value="Peptidase_S41_CPP_like"/>
    <property type="match status" value="1"/>
</dbReference>
<dbReference type="GO" id="GO:0008236">
    <property type="term" value="F:serine-type peptidase activity"/>
    <property type="evidence" value="ECO:0007669"/>
    <property type="project" value="InterPro"/>
</dbReference>
<keyword evidence="1" id="KW-0732">Signal</keyword>
<feature type="chain" id="PRO_5030075707" evidence="1">
    <location>
        <begin position="22"/>
        <end position="475"/>
    </location>
</feature>
<evidence type="ECO:0000259" key="2">
    <source>
        <dbReference type="SMART" id="SM00245"/>
    </source>
</evidence>
<reference evidence="3 4" key="1">
    <citation type="journal article" date="2018" name="Nat. Biotechnol.">
        <title>A standardized bacterial taxonomy based on genome phylogeny substantially revises the tree of life.</title>
        <authorList>
            <person name="Parks D.H."/>
            <person name="Chuvochina M."/>
            <person name="Waite D.W."/>
            <person name="Rinke C."/>
            <person name="Skarshewski A."/>
            <person name="Chaumeil P.A."/>
            <person name="Hugenholtz P."/>
        </authorList>
    </citation>
    <scope>NUCLEOTIDE SEQUENCE [LARGE SCALE GENOMIC DNA]</scope>
    <source>
        <strain evidence="3">UBA10227</strain>
    </source>
</reference>
<dbReference type="Proteomes" id="UP000263268">
    <property type="component" value="Unassembled WGS sequence"/>
</dbReference>
<feature type="signal peptide" evidence="1">
    <location>
        <begin position="1"/>
        <end position="21"/>
    </location>
</feature>
<dbReference type="Gene3D" id="3.30.750.170">
    <property type="match status" value="1"/>
</dbReference>